<evidence type="ECO:0000313" key="2">
    <source>
        <dbReference type="Proteomes" id="UP000295260"/>
    </source>
</evidence>
<dbReference type="Proteomes" id="UP000295260">
    <property type="component" value="Unassembled WGS sequence"/>
</dbReference>
<gene>
    <name evidence="1" type="ORF">BC748_1713</name>
</gene>
<dbReference type="OrthoDB" id="1346928at2"/>
<accession>A0A4R6QAS4</accession>
<evidence type="ECO:0000313" key="1">
    <source>
        <dbReference type="EMBL" id="TDP59461.1"/>
    </source>
</evidence>
<name>A0A4R6QAS4_9FLAO</name>
<organism evidence="1 2">
    <name type="scientific">Flavobacterium dankookense</name>
    <dbReference type="NCBI Taxonomy" id="706186"/>
    <lineage>
        <taxon>Bacteria</taxon>
        <taxon>Pseudomonadati</taxon>
        <taxon>Bacteroidota</taxon>
        <taxon>Flavobacteriia</taxon>
        <taxon>Flavobacteriales</taxon>
        <taxon>Flavobacteriaceae</taxon>
        <taxon>Flavobacterium</taxon>
    </lineage>
</organism>
<dbReference type="AlphaFoldDB" id="A0A4R6QAS4"/>
<reference evidence="1 2" key="1">
    <citation type="submission" date="2019-03" db="EMBL/GenBank/DDBJ databases">
        <title>Genomic Encyclopedia of Archaeal and Bacterial Type Strains, Phase II (KMG-II): from individual species to whole genera.</title>
        <authorList>
            <person name="Goeker M."/>
        </authorList>
    </citation>
    <scope>NUCLEOTIDE SEQUENCE [LARGE SCALE GENOMIC DNA]</scope>
    <source>
        <strain evidence="1 2">DSM 25687</strain>
    </source>
</reference>
<dbReference type="EMBL" id="SNXR01000013">
    <property type="protein sequence ID" value="TDP59461.1"/>
    <property type="molecule type" value="Genomic_DNA"/>
</dbReference>
<comment type="caution">
    <text evidence="1">The sequence shown here is derived from an EMBL/GenBank/DDBJ whole genome shotgun (WGS) entry which is preliminary data.</text>
</comment>
<protein>
    <submittedName>
        <fullName evidence="1">Uncharacterized protein</fullName>
    </submittedName>
</protein>
<keyword evidence="2" id="KW-1185">Reference proteome</keyword>
<dbReference type="RefSeq" id="WP_133532991.1">
    <property type="nucleotide sequence ID" value="NZ_SNXR01000013.1"/>
</dbReference>
<sequence length="182" mass="20807">MKFLTLGLVIFGFCNSFSQIQNVEIITKKNDTIKNVELKMGHISKSNLEVLLQEKITYLDKQGDKVKLLPTDVSSFSFTYDNEVLRFENIQDRGFALEMYSNKLKLFRVKTNAFNVYIIKKSDGKVIYMEAKGLSRLISKKEIAKAIPDCQSTLQKVEDKTLTIQGEAGVIELVKDYEMNCN</sequence>
<proteinExistence type="predicted"/>